<keyword evidence="1" id="KW-0732">Signal</keyword>
<evidence type="ECO:0000313" key="4">
    <source>
        <dbReference type="Proteomes" id="UP000031561"/>
    </source>
</evidence>
<dbReference type="Gene3D" id="3.40.250.10">
    <property type="entry name" value="Rhodanese-like domain"/>
    <property type="match status" value="1"/>
</dbReference>
<dbReference type="InterPro" id="IPR001763">
    <property type="entry name" value="Rhodanese-like_dom"/>
</dbReference>
<feature type="signal peptide" evidence="1">
    <location>
        <begin position="1"/>
        <end position="21"/>
    </location>
</feature>
<protein>
    <submittedName>
        <fullName evidence="3">Rhodanese-like domain-containing protein</fullName>
    </submittedName>
</protein>
<feature type="domain" description="Rhodanese" evidence="2">
    <location>
        <begin position="64"/>
        <end position="128"/>
    </location>
</feature>
<dbReference type="InterPro" id="IPR036873">
    <property type="entry name" value="Rhodanese-like_dom_sf"/>
</dbReference>
<reference evidence="3 4" key="1">
    <citation type="journal article" date="2015" name="Genome Announc.">
        <title>Draft Genome Sequence of Filamentous Marine Cyanobacterium Lyngbya confervoides Strain BDU141951.</title>
        <authorList>
            <person name="Chandrababunaidu M.M."/>
            <person name="Sen D."/>
            <person name="Tripathy S."/>
        </authorList>
    </citation>
    <scope>NUCLEOTIDE SEQUENCE [LARGE SCALE GENOMIC DNA]</scope>
    <source>
        <strain evidence="3 4">BDU141951</strain>
    </source>
</reference>
<gene>
    <name evidence="3" type="ORF">QQ91_0007025</name>
</gene>
<dbReference type="SUPFAM" id="SSF52821">
    <property type="entry name" value="Rhodanese/Cell cycle control phosphatase"/>
    <property type="match status" value="1"/>
</dbReference>
<name>A0ABD4T1R0_9CYAN</name>
<dbReference type="Proteomes" id="UP000031561">
    <property type="component" value="Unassembled WGS sequence"/>
</dbReference>
<proteinExistence type="predicted"/>
<keyword evidence="4" id="KW-1185">Reference proteome</keyword>
<evidence type="ECO:0000259" key="2">
    <source>
        <dbReference type="PROSITE" id="PS50206"/>
    </source>
</evidence>
<feature type="chain" id="PRO_5044890336" evidence="1">
    <location>
        <begin position="22"/>
        <end position="173"/>
    </location>
</feature>
<evidence type="ECO:0000313" key="3">
    <source>
        <dbReference type="EMBL" id="MCM1982576.1"/>
    </source>
</evidence>
<dbReference type="RefSeq" id="WP_166281446.1">
    <property type="nucleotide sequence ID" value="NZ_JTHE03000043.1"/>
</dbReference>
<organism evidence="3 4">
    <name type="scientific">Lyngbya confervoides BDU141951</name>
    <dbReference type="NCBI Taxonomy" id="1574623"/>
    <lineage>
        <taxon>Bacteria</taxon>
        <taxon>Bacillati</taxon>
        <taxon>Cyanobacteriota</taxon>
        <taxon>Cyanophyceae</taxon>
        <taxon>Oscillatoriophycideae</taxon>
        <taxon>Oscillatoriales</taxon>
        <taxon>Microcoleaceae</taxon>
        <taxon>Lyngbya</taxon>
    </lineage>
</organism>
<comment type="caution">
    <text evidence="3">The sequence shown here is derived from an EMBL/GenBank/DDBJ whole genome shotgun (WGS) entry which is preliminary data.</text>
</comment>
<dbReference type="EMBL" id="JTHE03000043">
    <property type="protein sequence ID" value="MCM1982576.1"/>
    <property type="molecule type" value="Genomic_DNA"/>
</dbReference>
<dbReference type="PROSITE" id="PS50206">
    <property type="entry name" value="RHODANESE_3"/>
    <property type="match status" value="1"/>
</dbReference>
<dbReference type="Pfam" id="PF00581">
    <property type="entry name" value="Rhodanese"/>
    <property type="match status" value="1"/>
</dbReference>
<dbReference type="AlphaFoldDB" id="A0ABD4T1R0"/>
<evidence type="ECO:0000256" key="1">
    <source>
        <dbReference type="SAM" id="SignalP"/>
    </source>
</evidence>
<sequence length="173" mass="19344">MIKFFTISLVIVAALVPIATAQESFHSIENPQIDSDTFLQHVTESHQLRSQRRISEQTFMEMAKDPNTIILDARTVERYNQLHVKGAKSLSFTEFTAENLAAVIPSKDTRILIYCNNNFENSPIAFATKAPSASLNLSTYTSLFSYGYRNVYELGPVIDPANSQLQFEGSLSS</sequence>
<accession>A0ABD4T1R0</accession>
<dbReference type="CDD" id="cd00158">
    <property type="entry name" value="RHOD"/>
    <property type="match status" value="1"/>
</dbReference>